<keyword evidence="1" id="KW-0812">Transmembrane</keyword>
<dbReference type="Pfam" id="PF09991">
    <property type="entry name" value="DUF2232"/>
    <property type="match status" value="1"/>
</dbReference>
<accession>A0ABT4X0X5</accession>
<dbReference type="Proteomes" id="UP001211894">
    <property type="component" value="Unassembled WGS sequence"/>
</dbReference>
<proteinExistence type="predicted"/>
<evidence type="ECO:0000313" key="3">
    <source>
        <dbReference type="Proteomes" id="UP001211894"/>
    </source>
</evidence>
<evidence type="ECO:0000313" key="2">
    <source>
        <dbReference type="EMBL" id="MDA7025071.1"/>
    </source>
</evidence>
<keyword evidence="1" id="KW-1133">Transmembrane helix</keyword>
<feature type="transmembrane region" description="Helical" evidence="1">
    <location>
        <begin position="211"/>
        <end position="229"/>
    </location>
</feature>
<dbReference type="RefSeq" id="WP_271338933.1">
    <property type="nucleotide sequence ID" value="NZ_JAQKAB010000001.1"/>
</dbReference>
<feature type="transmembrane region" description="Helical" evidence="1">
    <location>
        <begin position="59"/>
        <end position="85"/>
    </location>
</feature>
<dbReference type="EMBL" id="JAQKAB010000001">
    <property type="protein sequence ID" value="MDA7025071.1"/>
    <property type="molecule type" value="Genomic_DNA"/>
</dbReference>
<dbReference type="PANTHER" id="PTHR41324">
    <property type="entry name" value="MEMBRANE PROTEIN-RELATED"/>
    <property type="match status" value="1"/>
</dbReference>
<feature type="transmembrane region" description="Helical" evidence="1">
    <location>
        <begin position="276"/>
        <end position="301"/>
    </location>
</feature>
<evidence type="ECO:0000256" key="1">
    <source>
        <dbReference type="SAM" id="Phobius"/>
    </source>
</evidence>
<feature type="transmembrane region" description="Helical" evidence="1">
    <location>
        <begin position="105"/>
        <end position="127"/>
    </location>
</feature>
<keyword evidence="1" id="KW-0472">Membrane</keyword>
<dbReference type="PANTHER" id="PTHR41324:SF1">
    <property type="entry name" value="DUF2232 DOMAIN-CONTAINING PROTEIN"/>
    <property type="match status" value="1"/>
</dbReference>
<feature type="transmembrane region" description="Helical" evidence="1">
    <location>
        <begin position="7"/>
        <end position="23"/>
    </location>
</feature>
<keyword evidence="3" id="KW-1185">Reference proteome</keyword>
<gene>
    <name evidence="2" type="ORF">PJ311_00420</name>
</gene>
<sequence>MKQTRALIEGAILVSLFTVLMFITQYAPLVGMLTLFLLPLPVIIQTIRHGIRSGLLMGLASLPITFMISSLNGLGIAIPTVSVGVVMGYHYRQKEPGRAIASGAVMYMISLVLMFIISIQFFGLNLIDMANQSSHDLLKTWESMYQQFGNKQETEKQMAQLREQMKMTQYLYPIIIILTSAIIAFINHLMARPLLQRFTPQVPALKPFRELKLPQSVFWLYLLTILVSLAPAEQGSVFNSIVLNASILMGLIVAMQGFSFIFYYCHVKKISKVVPVLFFIIGLLSPLLYLVRILGIIDIGFNLRERVKK</sequence>
<name>A0ABT4X0X5_9BACI</name>
<feature type="transmembrane region" description="Helical" evidence="1">
    <location>
        <begin position="241"/>
        <end position="264"/>
    </location>
</feature>
<dbReference type="Gene3D" id="1.10.1760.20">
    <property type="match status" value="1"/>
</dbReference>
<feature type="transmembrane region" description="Helical" evidence="1">
    <location>
        <begin position="170"/>
        <end position="191"/>
    </location>
</feature>
<comment type="caution">
    <text evidence="2">The sequence shown here is derived from an EMBL/GenBank/DDBJ whole genome shotgun (WGS) entry which is preliminary data.</text>
</comment>
<protein>
    <submittedName>
        <fullName evidence="2">DUF2232 domain-containing protein</fullName>
    </submittedName>
</protein>
<dbReference type="InterPro" id="IPR018710">
    <property type="entry name" value="DUF2232"/>
</dbReference>
<reference evidence="2 3" key="1">
    <citation type="submission" date="2023-01" db="EMBL/GenBank/DDBJ databases">
        <title>Bacillus changyiensis sp. nov., isolated from a coastal deposit.</title>
        <authorList>
            <person name="Xiao G."/>
            <person name="Lai Q."/>
            <person name="Hu Z."/>
            <person name="Shao Z."/>
        </authorList>
    </citation>
    <scope>NUCLEOTIDE SEQUENCE [LARGE SCALE GENOMIC DNA]</scope>
    <source>
        <strain evidence="2 3">CLL-7-23</strain>
    </source>
</reference>
<organism evidence="2 3">
    <name type="scientific">Bacillus changyiensis</name>
    <dbReference type="NCBI Taxonomy" id="3004103"/>
    <lineage>
        <taxon>Bacteria</taxon>
        <taxon>Bacillati</taxon>
        <taxon>Bacillota</taxon>
        <taxon>Bacilli</taxon>
        <taxon>Bacillales</taxon>
        <taxon>Bacillaceae</taxon>
        <taxon>Bacillus</taxon>
    </lineage>
</organism>